<feature type="transmembrane region" description="Helical" evidence="1">
    <location>
        <begin position="12"/>
        <end position="32"/>
    </location>
</feature>
<keyword evidence="1" id="KW-0812">Transmembrane</keyword>
<keyword evidence="1" id="KW-0472">Membrane</keyword>
<feature type="transmembrane region" description="Helical" evidence="1">
    <location>
        <begin position="143"/>
        <end position="166"/>
    </location>
</feature>
<feature type="transmembrane region" description="Helical" evidence="1">
    <location>
        <begin position="38"/>
        <end position="57"/>
    </location>
</feature>
<comment type="caution">
    <text evidence="2">The sequence shown here is derived from an EMBL/GenBank/DDBJ whole genome shotgun (WGS) entry which is preliminary data.</text>
</comment>
<protein>
    <submittedName>
        <fullName evidence="2">DUF4199 domain-containing protein</fullName>
    </submittedName>
</protein>
<name>A0A9D1HA65_9FLAO</name>
<dbReference type="InterPro" id="IPR025250">
    <property type="entry name" value="DUF4199"/>
</dbReference>
<dbReference type="Pfam" id="PF13858">
    <property type="entry name" value="DUF4199"/>
    <property type="match status" value="1"/>
</dbReference>
<organism evidence="2 3">
    <name type="scientific">Candidatus Merdimorpha stercoravium</name>
    <dbReference type="NCBI Taxonomy" id="2840863"/>
    <lineage>
        <taxon>Bacteria</taxon>
        <taxon>Pseudomonadati</taxon>
        <taxon>Bacteroidota</taxon>
        <taxon>Flavobacteriia</taxon>
        <taxon>Flavobacteriales</taxon>
        <taxon>Candidatus Merdimorpha</taxon>
    </lineage>
</organism>
<evidence type="ECO:0000256" key="1">
    <source>
        <dbReference type="SAM" id="Phobius"/>
    </source>
</evidence>
<dbReference type="EMBL" id="DVLY01000163">
    <property type="protein sequence ID" value="HIT98470.1"/>
    <property type="molecule type" value="Genomic_DNA"/>
</dbReference>
<feature type="transmembrane region" description="Helical" evidence="1">
    <location>
        <begin position="69"/>
        <end position="90"/>
    </location>
</feature>
<keyword evidence="1" id="KW-1133">Transmembrane helix</keyword>
<dbReference type="Proteomes" id="UP000824161">
    <property type="component" value="Unassembled WGS sequence"/>
</dbReference>
<reference evidence="2" key="2">
    <citation type="journal article" date="2021" name="PeerJ">
        <title>Extensive microbial diversity within the chicken gut microbiome revealed by metagenomics and culture.</title>
        <authorList>
            <person name="Gilroy R."/>
            <person name="Ravi A."/>
            <person name="Getino M."/>
            <person name="Pursley I."/>
            <person name="Horton D.L."/>
            <person name="Alikhan N.F."/>
            <person name="Baker D."/>
            <person name="Gharbi K."/>
            <person name="Hall N."/>
            <person name="Watson M."/>
            <person name="Adriaenssens E.M."/>
            <person name="Foster-Nyarko E."/>
            <person name="Jarju S."/>
            <person name="Secka A."/>
            <person name="Antonio M."/>
            <person name="Oren A."/>
            <person name="Chaudhuri R.R."/>
            <person name="La Ragione R."/>
            <person name="Hildebrand F."/>
            <person name="Pallen M.J."/>
        </authorList>
    </citation>
    <scope>NUCLEOTIDE SEQUENCE</scope>
    <source>
        <strain evidence="2">1383</strain>
    </source>
</reference>
<proteinExistence type="predicted"/>
<accession>A0A9D1HA65</accession>
<evidence type="ECO:0000313" key="3">
    <source>
        <dbReference type="Proteomes" id="UP000824161"/>
    </source>
</evidence>
<gene>
    <name evidence="2" type="ORF">IAC44_06495</name>
</gene>
<sequence length="175" mass="19216">MDNPSVFPHGIKTGVIAGIAAILVTLLAYVLNINMLGWAFQGVSYLVLIGVMIYGLLGFRKANGGYMAFAQGLLIVLTAGMICAVINYFFGLLYYNVINPGFEQEVIENSLAAYEKVGITVTDEVEELIRSNAEASTHFSWRYFSYAIVLALFVWTILSLILGAIFSKKDPNDIL</sequence>
<reference evidence="2" key="1">
    <citation type="submission" date="2020-10" db="EMBL/GenBank/DDBJ databases">
        <authorList>
            <person name="Gilroy R."/>
        </authorList>
    </citation>
    <scope>NUCLEOTIDE SEQUENCE</scope>
    <source>
        <strain evidence="2">1383</strain>
    </source>
</reference>
<dbReference type="AlphaFoldDB" id="A0A9D1HA65"/>
<evidence type="ECO:0000313" key="2">
    <source>
        <dbReference type="EMBL" id="HIT98470.1"/>
    </source>
</evidence>